<dbReference type="GO" id="GO:0003677">
    <property type="term" value="F:DNA binding"/>
    <property type="evidence" value="ECO:0007669"/>
    <property type="project" value="UniProtKB-KW"/>
</dbReference>
<reference evidence="7" key="2">
    <citation type="journal article" date="2018" name="BMC Genomics">
        <title>A manually annotated Actinidia chinensis var. chinensis (kiwifruit) genome highlights the challenges associated with draft genomes and gene prediction in plants.</title>
        <authorList>
            <person name="Pilkington S.M."/>
            <person name="Crowhurst R."/>
            <person name="Hilario E."/>
            <person name="Nardozza S."/>
            <person name="Fraser L."/>
            <person name="Peng Y."/>
            <person name="Gunaseelan K."/>
            <person name="Simpson R."/>
            <person name="Tahir J."/>
            <person name="Deroles S.C."/>
            <person name="Templeton K."/>
            <person name="Luo Z."/>
            <person name="Davy M."/>
            <person name="Cheng C."/>
            <person name="McNeilage M."/>
            <person name="Scaglione D."/>
            <person name="Liu Y."/>
            <person name="Zhang Q."/>
            <person name="Datson P."/>
            <person name="De Silva N."/>
            <person name="Gardiner S.E."/>
            <person name="Bassett H."/>
            <person name="Chagne D."/>
            <person name="McCallum J."/>
            <person name="Dzierzon H."/>
            <person name="Deng C."/>
            <person name="Wang Y.Y."/>
            <person name="Barron L."/>
            <person name="Manako K."/>
            <person name="Bowen J."/>
            <person name="Foster T.M."/>
            <person name="Erridge Z.A."/>
            <person name="Tiffin H."/>
            <person name="Waite C.N."/>
            <person name="Davies K.M."/>
            <person name="Grierson E.P."/>
            <person name="Laing W.A."/>
            <person name="Kirk R."/>
            <person name="Chen X."/>
            <person name="Wood M."/>
            <person name="Montefiori M."/>
            <person name="Brummell D.A."/>
            <person name="Schwinn K.E."/>
            <person name="Catanach A."/>
            <person name="Fullerton C."/>
            <person name="Li D."/>
            <person name="Meiyalaghan S."/>
            <person name="Nieuwenhuizen N."/>
            <person name="Read N."/>
            <person name="Prakash R."/>
            <person name="Hunter D."/>
            <person name="Zhang H."/>
            <person name="McKenzie M."/>
            <person name="Knabel M."/>
            <person name="Harris A."/>
            <person name="Allan A.C."/>
            <person name="Gleave A."/>
            <person name="Chen A."/>
            <person name="Janssen B.J."/>
            <person name="Plunkett B."/>
            <person name="Ampomah-Dwamena C."/>
            <person name="Voogd C."/>
            <person name="Leif D."/>
            <person name="Lafferty D."/>
            <person name="Souleyre E.J.F."/>
            <person name="Varkonyi-Gasic E."/>
            <person name="Gambi F."/>
            <person name="Hanley J."/>
            <person name="Yao J.L."/>
            <person name="Cheung J."/>
            <person name="David K.M."/>
            <person name="Warren B."/>
            <person name="Marsh K."/>
            <person name="Snowden K.C."/>
            <person name="Lin-Wang K."/>
            <person name="Brian L."/>
            <person name="Martinez-Sanchez M."/>
            <person name="Wang M."/>
            <person name="Ileperuma N."/>
            <person name="Macnee N."/>
            <person name="Campin R."/>
            <person name="McAtee P."/>
            <person name="Drummond R.S.M."/>
            <person name="Espley R.V."/>
            <person name="Ireland H.S."/>
            <person name="Wu R."/>
            <person name="Atkinson R.G."/>
            <person name="Karunairetnam S."/>
            <person name="Bulley S."/>
            <person name="Chunkath S."/>
            <person name="Hanley Z."/>
            <person name="Storey R."/>
            <person name="Thrimawithana A.H."/>
            <person name="Thomson S."/>
            <person name="David C."/>
            <person name="Testolin R."/>
            <person name="Huang H."/>
            <person name="Hellens R.P."/>
            <person name="Schaffer R.J."/>
        </authorList>
    </citation>
    <scope>NUCLEOTIDE SEQUENCE [LARGE SCALE GENOMIC DNA]</scope>
    <source>
        <strain evidence="7">cv. Red5</strain>
    </source>
</reference>
<dbReference type="InterPro" id="IPR003441">
    <property type="entry name" value="NAC-dom"/>
</dbReference>
<name>A0A2R6PHF5_ACTCC</name>
<dbReference type="STRING" id="1590841.A0A2R6PHF5"/>
<proteinExistence type="predicted"/>
<feature type="domain" description="NAC" evidence="5">
    <location>
        <begin position="21"/>
        <end position="120"/>
    </location>
</feature>
<protein>
    <submittedName>
        <fullName evidence="6">NAC transcription factor</fullName>
    </submittedName>
</protein>
<dbReference type="InterPro" id="IPR036093">
    <property type="entry name" value="NAC_dom_sf"/>
</dbReference>
<keyword evidence="2" id="KW-0238">DNA-binding</keyword>
<evidence type="ECO:0000256" key="4">
    <source>
        <dbReference type="ARBA" id="ARBA00023242"/>
    </source>
</evidence>
<organism evidence="6 7">
    <name type="scientific">Actinidia chinensis var. chinensis</name>
    <name type="common">Chinese soft-hair kiwi</name>
    <dbReference type="NCBI Taxonomy" id="1590841"/>
    <lineage>
        <taxon>Eukaryota</taxon>
        <taxon>Viridiplantae</taxon>
        <taxon>Streptophyta</taxon>
        <taxon>Embryophyta</taxon>
        <taxon>Tracheophyta</taxon>
        <taxon>Spermatophyta</taxon>
        <taxon>Magnoliopsida</taxon>
        <taxon>eudicotyledons</taxon>
        <taxon>Gunneridae</taxon>
        <taxon>Pentapetalae</taxon>
        <taxon>asterids</taxon>
        <taxon>Ericales</taxon>
        <taxon>Actinidiaceae</taxon>
        <taxon>Actinidia</taxon>
    </lineage>
</organism>
<evidence type="ECO:0000256" key="1">
    <source>
        <dbReference type="ARBA" id="ARBA00023015"/>
    </source>
</evidence>
<dbReference type="PROSITE" id="PS51005">
    <property type="entry name" value="NAC"/>
    <property type="match status" value="1"/>
</dbReference>
<dbReference type="GO" id="GO:0006355">
    <property type="term" value="P:regulation of DNA-templated transcription"/>
    <property type="evidence" value="ECO:0007669"/>
    <property type="project" value="InterPro"/>
</dbReference>
<comment type="caution">
    <text evidence="6">The sequence shown here is derived from an EMBL/GenBank/DDBJ whole genome shotgun (WGS) entry which is preliminary data.</text>
</comment>
<dbReference type="AlphaFoldDB" id="A0A2R6PHF5"/>
<sequence length="120" mass="13899">MDKGKSIIIEVEGDDERKIDLPPGYRFVPTDTELVVHYLFNKVSHKPLPGNMIIAINIYDFHPQQLALKYPSLGKIHWYSFTPRERNTRMAFDRIEQSQPGTNTGRGRHPIKLLCIKIIL</sequence>
<dbReference type="Gene3D" id="2.170.150.80">
    <property type="entry name" value="NAC domain"/>
    <property type="match status" value="1"/>
</dbReference>
<gene>
    <name evidence="6" type="ORF">CEY00_Acc28411</name>
</gene>
<dbReference type="InParanoid" id="A0A2R6PHF5"/>
<keyword evidence="7" id="KW-1185">Reference proteome</keyword>
<evidence type="ECO:0000256" key="3">
    <source>
        <dbReference type="ARBA" id="ARBA00023163"/>
    </source>
</evidence>
<keyword evidence="1" id="KW-0805">Transcription regulation</keyword>
<keyword evidence="3" id="KW-0804">Transcription</keyword>
<dbReference type="Pfam" id="PF02365">
    <property type="entry name" value="NAM"/>
    <property type="match status" value="1"/>
</dbReference>
<evidence type="ECO:0000259" key="5">
    <source>
        <dbReference type="PROSITE" id="PS51005"/>
    </source>
</evidence>
<dbReference type="Proteomes" id="UP000241394">
    <property type="component" value="Chromosome LG25"/>
</dbReference>
<dbReference type="OrthoDB" id="1921961at2759"/>
<dbReference type="SUPFAM" id="SSF101941">
    <property type="entry name" value="NAC domain"/>
    <property type="match status" value="1"/>
</dbReference>
<evidence type="ECO:0000313" key="6">
    <source>
        <dbReference type="EMBL" id="PSR91070.1"/>
    </source>
</evidence>
<dbReference type="Gramene" id="PSR91070">
    <property type="protein sequence ID" value="PSR91070"/>
    <property type="gene ID" value="CEY00_Acc28411"/>
</dbReference>
<evidence type="ECO:0000313" key="7">
    <source>
        <dbReference type="Proteomes" id="UP000241394"/>
    </source>
</evidence>
<dbReference type="PANTHER" id="PTHR31719:SF94">
    <property type="entry name" value="PROTEIN ATAF2"/>
    <property type="match status" value="1"/>
</dbReference>
<evidence type="ECO:0000256" key="2">
    <source>
        <dbReference type="ARBA" id="ARBA00023125"/>
    </source>
</evidence>
<dbReference type="PANTHER" id="PTHR31719">
    <property type="entry name" value="NAC TRANSCRIPTION FACTOR 56"/>
    <property type="match status" value="1"/>
</dbReference>
<keyword evidence="4" id="KW-0539">Nucleus</keyword>
<accession>A0A2R6PHF5</accession>
<reference evidence="6 7" key="1">
    <citation type="submission" date="2017-07" db="EMBL/GenBank/DDBJ databases">
        <title>An improved, manually edited Actinidia chinensis var. chinensis (kiwifruit) genome highlights the challenges associated with draft genomes and gene prediction in plants.</title>
        <authorList>
            <person name="Pilkington S."/>
            <person name="Crowhurst R."/>
            <person name="Hilario E."/>
            <person name="Nardozza S."/>
            <person name="Fraser L."/>
            <person name="Peng Y."/>
            <person name="Gunaseelan K."/>
            <person name="Simpson R."/>
            <person name="Tahir J."/>
            <person name="Deroles S."/>
            <person name="Templeton K."/>
            <person name="Luo Z."/>
            <person name="Davy M."/>
            <person name="Cheng C."/>
            <person name="Mcneilage M."/>
            <person name="Scaglione D."/>
            <person name="Liu Y."/>
            <person name="Zhang Q."/>
            <person name="Datson P."/>
            <person name="De Silva N."/>
            <person name="Gardiner S."/>
            <person name="Bassett H."/>
            <person name="Chagne D."/>
            <person name="Mccallum J."/>
            <person name="Dzierzon H."/>
            <person name="Deng C."/>
            <person name="Wang Y.-Y."/>
            <person name="Barron N."/>
            <person name="Manako K."/>
            <person name="Bowen J."/>
            <person name="Foster T."/>
            <person name="Erridge Z."/>
            <person name="Tiffin H."/>
            <person name="Waite C."/>
            <person name="Davies K."/>
            <person name="Grierson E."/>
            <person name="Laing W."/>
            <person name="Kirk R."/>
            <person name="Chen X."/>
            <person name="Wood M."/>
            <person name="Montefiori M."/>
            <person name="Brummell D."/>
            <person name="Schwinn K."/>
            <person name="Catanach A."/>
            <person name="Fullerton C."/>
            <person name="Li D."/>
            <person name="Meiyalaghan S."/>
            <person name="Nieuwenhuizen N."/>
            <person name="Read N."/>
            <person name="Prakash R."/>
            <person name="Hunter D."/>
            <person name="Zhang H."/>
            <person name="Mckenzie M."/>
            <person name="Knabel M."/>
            <person name="Harris A."/>
            <person name="Allan A."/>
            <person name="Chen A."/>
            <person name="Janssen B."/>
            <person name="Plunkett B."/>
            <person name="Dwamena C."/>
            <person name="Voogd C."/>
            <person name="Leif D."/>
            <person name="Lafferty D."/>
            <person name="Souleyre E."/>
            <person name="Varkonyi-Gasic E."/>
            <person name="Gambi F."/>
            <person name="Hanley J."/>
            <person name="Yao J.-L."/>
            <person name="Cheung J."/>
            <person name="David K."/>
            <person name="Warren B."/>
            <person name="Marsh K."/>
            <person name="Snowden K."/>
            <person name="Lin-Wang K."/>
            <person name="Brian L."/>
            <person name="Martinez-Sanchez M."/>
            <person name="Wang M."/>
            <person name="Ileperuma N."/>
            <person name="Macnee N."/>
            <person name="Campin R."/>
            <person name="Mcatee P."/>
            <person name="Drummond R."/>
            <person name="Espley R."/>
            <person name="Ireland H."/>
            <person name="Wu R."/>
            <person name="Atkinson R."/>
            <person name="Karunairetnam S."/>
            <person name="Bulley S."/>
            <person name="Chunkath S."/>
            <person name="Hanley Z."/>
            <person name="Storey R."/>
            <person name="Thrimawithana A."/>
            <person name="Thomson S."/>
            <person name="David C."/>
            <person name="Testolin R."/>
        </authorList>
    </citation>
    <scope>NUCLEOTIDE SEQUENCE [LARGE SCALE GENOMIC DNA]</scope>
    <source>
        <strain evidence="7">cv. Red5</strain>
        <tissue evidence="6">Young leaf</tissue>
    </source>
</reference>
<dbReference type="EMBL" id="NKQK01000025">
    <property type="protein sequence ID" value="PSR91070.1"/>
    <property type="molecule type" value="Genomic_DNA"/>
</dbReference>